<gene>
    <name evidence="2" type="ORF">G9C98_004261</name>
</gene>
<dbReference type="Pfam" id="PF06743">
    <property type="entry name" value="FAST_1"/>
    <property type="match status" value="1"/>
</dbReference>
<dbReference type="GO" id="GO:0044528">
    <property type="term" value="P:regulation of mitochondrial mRNA stability"/>
    <property type="evidence" value="ECO:0007669"/>
    <property type="project" value="InterPro"/>
</dbReference>
<dbReference type="InterPro" id="IPR013584">
    <property type="entry name" value="RAP"/>
</dbReference>
<dbReference type="Proteomes" id="UP000729913">
    <property type="component" value="Unassembled WGS sequence"/>
</dbReference>
<keyword evidence="3" id="KW-1185">Reference proteome</keyword>
<proteinExistence type="predicted"/>
<name>A0A8J5RCS5_9HYME</name>
<reference evidence="2" key="2">
    <citation type="submission" date="2021-04" db="EMBL/GenBank/DDBJ databases">
        <title>Genome-wide patterns of bracovirus chromosomal integration into multiple host tissues during parasitism.</title>
        <authorList>
            <person name="Chebbi M.A.C."/>
        </authorList>
    </citation>
    <scope>NUCLEOTIDE SEQUENCE</scope>
    <source>
        <tissue evidence="2">Whole body</tissue>
    </source>
</reference>
<dbReference type="InterPro" id="IPR010622">
    <property type="entry name" value="FAST_Leu-rich"/>
</dbReference>
<organism evidence="2 3">
    <name type="scientific">Cotesia typhae</name>
    <dbReference type="NCBI Taxonomy" id="2053667"/>
    <lineage>
        <taxon>Eukaryota</taxon>
        <taxon>Metazoa</taxon>
        <taxon>Ecdysozoa</taxon>
        <taxon>Arthropoda</taxon>
        <taxon>Hexapoda</taxon>
        <taxon>Insecta</taxon>
        <taxon>Pterygota</taxon>
        <taxon>Neoptera</taxon>
        <taxon>Endopterygota</taxon>
        <taxon>Hymenoptera</taxon>
        <taxon>Apocrita</taxon>
        <taxon>Ichneumonoidea</taxon>
        <taxon>Braconidae</taxon>
        <taxon>Microgastrinae</taxon>
        <taxon>Cotesia</taxon>
    </lineage>
</organism>
<dbReference type="AlphaFoldDB" id="A0A8J5RCS5"/>
<dbReference type="PROSITE" id="PS51286">
    <property type="entry name" value="RAP"/>
    <property type="match status" value="1"/>
</dbReference>
<comment type="caution">
    <text evidence="2">The sequence shown here is derived from an EMBL/GenBank/DDBJ whole genome shotgun (WGS) entry which is preliminary data.</text>
</comment>
<feature type="domain" description="RAP" evidence="1">
    <location>
        <begin position="484"/>
        <end position="542"/>
    </location>
</feature>
<dbReference type="InterPro" id="IPR013579">
    <property type="entry name" value="FAST_2"/>
</dbReference>
<evidence type="ECO:0000313" key="3">
    <source>
        <dbReference type="Proteomes" id="UP000729913"/>
    </source>
</evidence>
<reference evidence="2" key="1">
    <citation type="submission" date="2020-03" db="EMBL/GenBank/DDBJ databases">
        <authorList>
            <person name="Chebbi M.A."/>
            <person name="Drezen J.M."/>
        </authorList>
    </citation>
    <scope>NUCLEOTIDE SEQUENCE</scope>
    <source>
        <tissue evidence="2">Whole body</tissue>
    </source>
</reference>
<dbReference type="OrthoDB" id="6501018at2759"/>
<evidence type="ECO:0000259" key="1">
    <source>
        <dbReference type="PROSITE" id="PS51286"/>
    </source>
</evidence>
<dbReference type="Pfam" id="PF08368">
    <property type="entry name" value="FAST_2"/>
    <property type="match status" value="1"/>
</dbReference>
<sequence>MTILKLVGFLRNGSALVPKSTSSWCMSKHQVLSGAFNSTSTANKSAPNEIKPIKEKPKFSLVELAFDQLLDIENDNKKLQDVLTRAATVEDLLKLSEKTHGSRTLMQLIVSRLDQWVEEKKITRKKFESDSRYKRLCSELKISIKKHSSGAAQEKDTRISSEPIGRSAHFQNIFHETNSYSSEISKLSVKEAVDVWTGLTLKGTREKPLLDSLATHLSTKTDKLNIKQNADILYGMAKLNYPNEVLLEKICNELVVLVKKVTKSPVIGSIITSLGMLKYRNDEVMNALAEWAIENRTIIRTQDVSSFLMTLATIGYKPNNSDLFFNELVFKLKETDMIRSTEWLDVVWALTTLNQVSSEHISSVLNDKFISKLYERDNIVPLVKKHKLLNINATAKYLMKHYTGPKLPDNSPIFDAPIMKTKDKEIFVRSIKDTLVTLFPSKDHFREDVSDGTGFLIDLDFFMDKNLTPIPFNQIGNKTNLTRVVIVANSYQNYCRGETMLVGPVRLHYRLLQAQKCRILDISYVDFHASEVLLKRITYINDRIKALLK</sequence>
<evidence type="ECO:0000313" key="2">
    <source>
        <dbReference type="EMBL" id="KAG8036939.1"/>
    </source>
</evidence>
<protein>
    <recommendedName>
        <fullName evidence="1">RAP domain-containing protein</fullName>
    </recommendedName>
</protein>
<dbReference type="EMBL" id="JAAOIC020000048">
    <property type="protein sequence ID" value="KAG8036939.1"/>
    <property type="molecule type" value="Genomic_DNA"/>
</dbReference>
<accession>A0A8J5RCS5</accession>